<dbReference type="Pfam" id="PF07704">
    <property type="entry name" value="PSK_trans_fac"/>
    <property type="match status" value="1"/>
</dbReference>
<dbReference type="Proteomes" id="UP001597115">
    <property type="component" value="Unassembled WGS sequence"/>
</dbReference>
<organism evidence="1 2">
    <name type="scientific">Sphingomonas tabacisoli</name>
    <dbReference type="NCBI Taxonomy" id="2249466"/>
    <lineage>
        <taxon>Bacteria</taxon>
        <taxon>Pseudomonadati</taxon>
        <taxon>Pseudomonadota</taxon>
        <taxon>Alphaproteobacteria</taxon>
        <taxon>Sphingomonadales</taxon>
        <taxon>Sphingomonadaceae</taxon>
        <taxon>Sphingomonas</taxon>
    </lineage>
</organism>
<accession>A0ABW4HYN7</accession>
<gene>
    <name evidence="1" type="ORF">ACFSCW_01465</name>
</gene>
<dbReference type="EMBL" id="JBHUDY010000001">
    <property type="protein sequence ID" value="MFD1610465.1"/>
    <property type="molecule type" value="Genomic_DNA"/>
</dbReference>
<protein>
    <submittedName>
        <fullName evidence="1">Type II toxin-antitoxin system VapB family antitoxin</fullName>
    </submittedName>
</protein>
<reference evidence="2" key="1">
    <citation type="journal article" date="2019" name="Int. J. Syst. Evol. Microbiol.">
        <title>The Global Catalogue of Microorganisms (GCM) 10K type strain sequencing project: providing services to taxonomists for standard genome sequencing and annotation.</title>
        <authorList>
            <consortium name="The Broad Institute Genomics Platform"/>
            <consortium name="The Broad Institute Genome Sequencing Center for Infectious Disease"/>
            <person name="Wu L."/>
            <person name="Ma J."/>
        </authorList>
    </citation>
    <scope>NUCLEOTIDE SEQUENCE [LARGE SCALE GENOMIC DNA]</scope>
    <source>
        <strain evidence="2">CGMCC 1.16275</strain>
    </source>
</reference>
<sequence>MASLYIKDAETAALVARVARRQHKTKTQAVRELFQEAEAKLGPEEPKPDFVNWLREYRRRFPDPSPAGIRHDRSLYDWMSDEEDL</sequence>
<name>A0ABW4HYN7_9SPHN</name>
<keyword evidence="2" id="KW-1185">Reference proteome</keyword>
<evidence type="ECO:0000313" key="2">
    <source>
        <dbReference type="Proteomes" id="UP001597115"/>
    </source>
</evidence>
<dbReference type="InterPro" id="IPR011660">
    <property type="entry name" value="VapB-like"/>
</dbReference>
<proteinExistence type="predicted"/>
<dbReference type="RefSeq" id="WP_380886152.1">
    <property type="nucleotide sequence ID" value="NZ_JBHUDY010000001.1"/>
</dbReference>
<comment type="caution">
    <text evidence="1">The sequence shown here is derived from an EMBL/GenBank/DDBJ whole genome shotgun (WGS) entry which is preliminary data.</text>
</comment>
<evidence type="ECO:0000313" key="1">
    <source>
        <dbReference type="EMBL" id="MFD1610465.1"/>
    </source>
</evidence>